<name>A0A4R8IRF8_9GAMM</name>
<keyword evidence="5" id="KW-0472">Membrane</keyword>
<evidence type="ECO:0000256" key="1">
    <source>
        <dbReference type="ARBA" id="ARBA00008683"/>
    </source>
</evidence>
<evidence type="ECO:0000256" key="2">
    <source>
        <dbReference type="ARBA" id="ARBA00022670"/>
    </source>
</evidence>
<protein>
    <submittedName>
        <fullName evidence="7">Protease-4</fullName>
    </submittedName>
</protein>
<organism evidence="7 8">
    <name type="scientific">Thiohalophilus thiocyanatoxydans</name>
    <dbReference type="NCBI Taxonomy" id="381308"/>
    <lineage>
        <taxon>Bacteria</taxon>
        <taxon>Pseudomonadati</taxon>
        <taxon>Pseudomonadota</taxon>
        <taxon>Gammaproteobacteria</taxon>
        <taxon>Thiohalomonadales</taxon>
        <taxon>Thiohalophilaceae</taxon>
        <taxon>Thiohalophilus</taxon>
    </lineage>
</organism>
<feature type="domain" description="Peptidase S49" evidence="6">
    <location>
        <begin position="147"/>
        <end position="290"/>
    </location>
</feature>
<dbReference type="GO" id="GO:0008236">
    <property type="term" value="F:serine-type peptidase activity"/>
    <property type="evidence" value="ECO:0007669"/>
    <property type="project" value="UniProtKB-KW"/>
</dbReference>
<keyword evidence="4" id="KW-0720">Serine protease</keyword>
<dbReference type="Pfam" id="PF01343">
    <property type="entry name" value="Peptidase_S49"/>
    <property type="match status" value="1"/>
</dbReference>
<dbReference type="InterPro" id="IPR004635">
    <property type="entry name" value="Pept_S49_SppA"/>
</dbReference>
<evidence type="ECO:0000256" key="5">
    <source>
        <dbReference type="SAM" id="Phobius"/>
    </source>
</evidence>
<gene>
    <name evidence="7" type="ORF">EDC23_1308</name>
</gene>
<dbReference type="NCBIfam" id="TIGR00706">
    <property type="entry name" value="SppA_dom"/>
    <property type="match status" value="1"/>
</dbReference>
<dbReference type="InterPro" id="IPR002142">
    <property type="entry name" value="Peptidase_S49"/>
</dbReference>
<reference evidence="7 8" key="1">
    <citation type="submission" date="2019-03" db="EMBL/GenBank/DDBJ databases">
        <title>Genomic Encyclopedia of Type Strains, Phase IV (KMG-IV): sequencing the most valuable type-strain genomes for metagenomic binning, comparative biology and taxonomic classification.</title>
        <authorList>
            <person name="Goeker M."/>
        </authorList>
    </citation>
    <scope>NUCLEOTIDE SEQUENCE [LARGE SCALE GENOMIC DNA]</scope>
    <source>
        <strain evidence="7 8">DSM 16326</strain>
    </source>
</reference>
<dbReference type="SUPFAM" id="SSF52096">
    <property type="entry name" value="ClpP/crotonase"/>
    <property type="match status" value="1"/>
</dbReference>
<dbReference type="InterPro" id="IPR047272">
    <property type="entry name" value="S49_SppA_C"/>
</dbReference>
<dbReference type="AlphaFoldDB" id="A0A4R8IRF8"/>
<sequence length="331" mass="36673">MHENGRDNMSDEQSSQDSATQQWQQDVINRLAFAALNEQKKSRRWKIFFVLLFFSYLFLVYFTTFVPTESARGSIISKKHTALIEVNGVIADDQSASADNIVTGLRNAFQNEKVSGIILRINSPGGSPVQSGYVYDEIARLREQYPNTKVYAVITDIGASGGYYIAAGADEIYADKASLVGSIGVIMNSFGFTEAIDKLGVERRLYTAGESKGFLDPFTPEKQEEVQHVKGMLNNIHQQFIETVKQGRGDRLSDDPEIFSGLIWTGEESLELGLIDGLGSSSYVAREVIEAENIVDYTPQPDFFERFTRQLGAAMAGTMSKTLGLEGGRIR</sequence>
<feature type="transmembrane region" description="Helical" evidence="5">
    <location>
        <begin position="47"/>
        <end position="66"/>
    </location>
</feature>
<proteinExistence type="inferred from homology"/>
<accession>A0A4R8IRF8</accession>
<dbReference type="PANTHER" id="PTHR42987:SF8">
    <property type="entry name" value="PROTEINASE"/>
    <property type="match status" value="1"/>
</dbReference>
<keyword evidence="2 7" id="KW-0645">Protease</keyword>
<dbReference type="GO" id="GO:0006508">
    <property type="term" value="P:proteolysis"/>
    <property type="evidence" value="ECO:0007669"/>
    <property type="project" value="UniProtKB-KW"/>
</dbReference>
<evidence type="ECO:0000259" key="6">
    <source>
        <dbReference type="Pfam" id="PF01343"/>
    </source>
</evidence>
<keyword evidence="8" id="KW-1185">Reference proteome</keyword>
<dbReference type="Gene3D" id="6.20.330.10">
    <property type="match status" value="1"/>
</dbReference>
<dbReference type="Proteomes" id="UP000294914">
    <property type="component" value="Unassembled WGS sequence"/>
</dbReference>
<keyword evidence="5" id="KW-0812">Transmembrane</keyword>
<keyword evidence="5" id="KW-1133">Transmembrane helix</keyword>
<dbReference type="InterPro" id="IPR029045">
    <property type="entry name" value="ClpP/crotonase-like_dom_sf"/>
</dbReference>
<dbReference type="PANTHER" id="PTHR42987">
    <property type="entry name" value="PEPTIDASE S49"/>
    <property type="match status" value="1"/>
</dbReference>
<evidence type="ECO:0000313" key="7">
    <source>
        <dbReference type="EMBL" id="TDY02924.1"/>
    </source>
</evidence>
<evidence type="ECO:0000256" key="3">
    <source>
        <dbReference type="ARBA" id="ARBA00022801"/>
    </source>
</evidence>
<evidence type="ECO:0000256" key="4">
    <source>
        <dbReference type="ARBA" id="ARBA00022825"/>
    </source>
</evidence>
<comment type="caution">
    <text evidence="7">The sequence shown here is derived from an EMBL/GenBank/DDBJ whole genome shotgun (WGS) entry which is preliminary data.</text>
</comment>
<keyword evidence="3" id="KW-0378">Hydrolase</keyword>
<dbReference type="Gene3D" id="3.90.226.10">
    <property type="entry name" value="2-enoyl-CoA Hydratase, Chain A, domain 1"/>
    <property type="match status" value="1"/>
</dbReference>
<comment type="similarity">
    <text evidence="1">Belongs to the peptidase S49 family.</text>
</comment>
<dbReference type="EMBL" id="SOQX01000002">
    <property type="protein sequence ID" value="TDY02924.1"/>
    <property type="molecule type" value="Genomic_DNA"/>
</dbReference>
<dbReference type="CDD" id="cd07023">
    <property type="entry name" value="S49_Sppa_N_C"/>
    <property type="match status" value="1"/>
</dbReference>
<evidence type="ECO:0000313" key="8">
    <source>
        <dbReference type="Proteomes" id="UP000294914"/>
    </source>
</evidence>